<comment type="caution">
    <text evidence="4">The sequence shown here is derived from an EMBL/GenBank/DDBJ whole genome shotgun (WGS) entry which is preliminary data.</text>
</comment>
<dbReference type="RefSeq" id="WP_255038934.1">
    <property type="nucleotide sequence ID" value="NZ_RJUF01000181.1"/>
</dbReference>
<dbReference type="InterPro" id="IPR013766">
    <property type="entry name" value="Thioredoxin_domain"/>
</dbReference>
<proteinExistence type="predicted"/>
<feature type="signal peptide" evidence="2">
    <location>
        <begin position="1"/>
        <end position="18"/>
    </location>
</feature>
<dbReference type="PROSITE" id="PS51352">
    <property type="entry name" value="THIOREDOXIN_2"/>
    <property type="match status" value="1"/>
</dbReference>
<gene>
    <name evidence="4" type="ORF">EGI31_20100</name>
</gene>
<evidence type="ECO:0000313" key="5">
    <source>
        <dbReference type="Proteomes" id="UP001204144"/>
    </source>
</evidence>
<dbReference type="Pfam" id="PF00085">
    <property type="entry name" value="Thioredoxin"/>
    <property type="match status" value="1"/>
</dbReference>
<organism evidence="4 5">
    <name type="scientific">Lacihabitans soyangensis</name>
    <dbReference type="NCBI Taxonomy" id="869394"/>
    <lineage>
        <taxon>Bacteria</taxon>
        <taxon>Pseudomonadati</taxon>
        <taxon>Bacteroidota</taxon>
        <taxon>Cytophagia</taxon>
        <taxon>Cytophagales</taxon>
        <taxon>Leadbetterellaceae</taxon>
        <taxon>Lacihabitans</taxon>
    </lineage>
</organism>
<evidence type="ECO:0000313" key="4">
    <source>
        <dbReference type="EMBL" id="MCP9765243.1"/>
    </source>
</evidence>
<name>A0AAE3H5Q2_9BACT</name>
<feature type="chain" id="PRO_5042013687" evidence="2">
    <location>
        <begin position="19"/>
        <end position="142"/>
    </location>
</feature>
<dbReference type="PANTHER" id="PTHR15337">
    <property type="entry name" value="ANTERIOR GRADIENT PROTEIN-RELATED"/>
    <property type="match status" value="1"/>
</dbReference>
<dbReference type="Gene3D" id="3.40.30.10">
    <property type="entry name" value="Glutaredoxin"/>
    <property type="match status" value="1"/>
</dbReference>
<dbReference type="PANTHER" id="PTHR15337:SF11">
    <property type="entry name" value="THIOREDOXIN DOMAIN-CONTAINING PROTEIN"/>
    <property type="match status" value="1"/>
</dbReference>
<evidence type="ECO:0000256" key="1">
    <source>
        <dbReference type="ARBA" id="ARBA00022729"/>
    </source>
</evidence>
<dbReference type="SUPFAM" id="SSF52833">
    <property type="entry name" value="Thioredoxin-like"/>
    <property type="match status" value="1"/>
</dbReference>
<evidence type="ECO:0000256" key="2">
    <source>
        <dbReference type="SAM" id="SignalP"/>
    </source>
</evidence>
<evidence type="ECO:0000259" key="3">
    <source>
        <dbReference type="PROSITE" id="PS51352"/>
    </source>
</evidence>
<dbReference type="InterPro" id="IPR051099">
    <property type="entry name" value="AGR/TXD"/>
</dbReference>
<dbReference type="Proteomes" id="UP001204144">
    <property type="component" value="Unassembled WGS sequence"/>
</dbReference>
<dbReference type="InterPro" id="IPR036249">
    <property type="entry name" value="Thioredoxin-like_sf"/>
</dbReference>
<feature type="domain" description="Thioredoxin" evidence="3">
    <location>
        <begin position="16"/>
        <end position="136"/>
    </location>
</feature>
<reference evidence="4 5" key="1">
    <citation type="submission" date="2018-11" db="EMBL/GenBank/DDBJ databases">
        <title>Novel bacteria species description.</title>
        <authorList>
            <person name="Han J.-H."/>
        </authorList>
    </citation>
    <scope>NUCLEOTIDE SEQUENCE [LARGE SCALE GENOMIC DNA]</scope>
    <source>
        <strain evidence="4 5">KCTC23259</strain>
    </source>
</reference>
<keyword evidence="1 2" id="KW-0732">Signal</keyword>
<accession>A0AAE3H5Q2</accession>
<dbReference type="EMBL" id="RJUF01000181">
    <property type="protein sequence ID" value="MCP9765243.1"/>
    <property type="molecule type" value="Genomic_DNA"/>
</dbReference>
<dbReference type="AlphaFoldDB" id="A0AAE3H5Q2"/>
<protein>
    <submittedName>
        <fullName evidence="4">DUF255 domain-containing protein</fullName>
    </submittedName>
</protein>
<sequence length="142" mass="15996">MKNIVLVLLLGISKMVLAQDSGIKFEKSNWNQAIQKAKAENKIIFMDAYTSWCGPCKSMQARVFPDKKVGDYFNENFINVKIDMEQGEGPAIALKYPVRGYPTLFFIDPKSGKIVNQALGYKSTEQLIQIGEQTQQKKKASI</sequence>
<keyword evidence="5" id="KW-1185">Reference proteome</keyword>